<evidence type="ECO:0000313" key="2">
    <source>
        <dbReference type="EMBL" id="CAA7263546.1"/>
    </source>
</evidence>
<reference evidence="2 3" key="1">
    <citation type="submission" date="2020-01" db="EMBL/GenBank/DDBJ databases">
        <authorList>
            <person name="Gupta K D."/>
        </authorList>
    </citation>
    <scope>NUCLEOTIDE SEQUENCE [LARGE SCALE GENOMIC DNA]</scope>
</reference>
<keyword evidence="3" id="KW-1185">Reference proteome</keyword>
<proteinExistence type="predicted"/>
<feature type="region of interest" description="Disordered" evidence="1">
    <location>
        <begin position="1"/>
        <end position="21"/>
    </location>
</feature>
<dbReference type="AlphaFoldDB" id="A0A8S0WB02"/>
<evidence type="ECO:0000256" key="1">
    <source>
        <dbReference type="SAM" id="MobiDB-lite"/>
    </source>
</evidence>
<protein>
    <submittedName>
        <fullName evidence="2">Uncharacterized protein</fullName>
    </submittedName>
</protein>
<dbReference type="InterPro" id="IPR027443">
    <property type="entry name" value="IPNS-like_sf"/>
</dbReference>
<sequence>MHPQILFSPAPSKSAPQPTTDIYNTPLHSHNVYPHVVPSLPSLIEDRISGLPQHPRINSYHIYIIGYSYVSSPPCSPASVPWNSSSRGIATSLRVWLRRVEKVPSWDHSSSPSFWSSPRDLFSTTSVDLKMDYTLAWSDREQARPAYPSTVRANARMESTIGPFVRKSLEINNLLVEIFNEKLGLPPGVLMDQHKMEEFSGSETRITRNPPTTNVAKQAISGYFPFFTTVWAAFKFLFQDPIAGTYPKPRHLQRRGRAGHLQWWDLRSNLHRVLPPPGSQAGLERWSLVYFTRPGNSVVLRALVENSPLIAEAVSKTPEKNYETGATAFEWFTRRIKNQRINNRKKDRYGSPKRRIARATQFASYLE</sequence>
<dbReference type="Proteomes" id="UP000467700">
    <property type="component" value="Unassembled WGS sequence"/>
</dbReference>
<name>A0A8S0WB02_CYCAE</name>
<comment type="caution">
    <text evidence="2">The sequence shown here is derived from an EMBL/GenBank/DDBJ whole genome shotgun (WGS) entry which is preliminary data.</text>
</comment>
<gene>
    <name evidence="2" type="ORF">AAE3_LOCUS5866</name>
</gene>
<dbReference type="EMBL" id="CACVBS010000040">
    <property type="protein sequence ID" value="CAA7263546.1"/>
    <property type="molecule type" value="Genomic_DNA"/>
</dbReference>
<organism evidence="2 3">
    <name type="scientific">Cyclocybe aegerita</name>
    <name type="common">Black poplar mushroom</name>
    <name type="synonym">Agrocybe aegerita</name>
    <dbReference type="NCBI Taxonomy" id="1973307"/>
    <lineage>
        <taxon>Eukaryota</taxon>
        <taxon>Fungi</taxon>
        <taxon>Dikarya</taxon>
        <taxon>Basidiomycota</taxon>
        <taxon>Agaricomycotina</taxon>
        <taxon>Agaricomycetes</taxon>
        <taxon>Agaricomycetidae</taxon>
        <taxon>Agaricales</taxon>
        <taxon>Agaricineae</taxon>
        <taxon>Bolbitiaceae</taxon>
        <taxon>Cyclocybe</taxon>
    </lineage>
</organism>
<dbReference type="Gene3D" id="2.60.120.330">
    <property type="entry name" value="B-lactam Antibiotic, Isopenicillin N Synthase, Chain"/>
    <property type="match status" value="1"/>
</dbReference>
<evidence type="ECO:0000313" key="3">
    <source>
        <dbReference type="Proteomes" id="UP000467700"/>
    </source>
</evidence>
<dbReference type="SUPFAM" id="SSF51197">
    <property type="entry name" value="Clavaminate synthase-like"/>
    <property type="match status" value="1"/>
</dbReference>
<accession>A0A8S0WB02</accession>
<dbReference type="OrthoDB" id="406156at2759"/>